<evidence type="ECO:0000313" key="3">
    <source>
        <dbReference type="Proteomes" id="UP000708208"/>
    </source>
</evidence>
<dbReference type="EMBL" id="CAJVCH010492313">
    <property type="protein sequence ID" value="CAG7820858.1"/>
    <property type="molecule type" value="Genomic_DNA"/>
</dbReference>
<feature type="transmembrane region" description="Helical" evidence="1">
    <location>
        <begin position="12"/>
        <end position="34"/>
    </location>
</feature>
<gene>
    <name evidence="2" type="ORF">AFUS01_LOCUS31229</name>
</gene>
<keyword evidence="1" id="KW-0472">Membrane</keyword>
<reference evidence="2" key="1">
    <citation type="submission" date="2021-06" db="EMBL/GenBank/DDBJ databases">
        <authorList>
            <person name="Hodson N. C."/>
            <person name="Mongue J. A."/>
            <person name="Jaron S. K."/>
        </authorList>
    </citation>
    <scope>NUCLEOTIDE SEQUENCE</scope>
</reference>
<dbReference type="AlphaFoldDB" id="A0A8J2PG27"/>
<evidence type="ECO:0000313" key="2">
    <source>
        <dbReference type="EMBL" id="CAG7820858.1"/>
    </source>
</evidence>
<sequence>GVASQSWAKTIAVIDIVKGTFGLIFAAYLAFSIFRLMSITPDFDTLKRRMSRTHFIYIFAIGRTGWGVVLFICGLAFWNFFLIVFGKILFDAATV</sequence>
<keyword evidence="3" id="KW-1185">Reference proteome</keyword>
<organism evidence="2 3">
    <name type="scientific">Allacma fusca</name>
    <dbReference type="NCBI Taxonomy" id="39272"/>
    <lineage>
        <taxon>Eukaryota</taxon>
        <taxon>Metazoa</taxon>
        <taxon>Ecdysozoa</taxon>
        <taxon>Arthropoda</taxon>
        <taxon>Hexapoda</taxon>
        <taxon>Collembola</taxon>
        <taxon>Symphypleona</taxon>
        <taxon>Sminthuridae</taxon>
        <taxon>Allacma</taxon>
    </lineage>
</organism>
<proteinExistence type="predicted"/>
<accession>A0A8J2PG27</accession>
<evidence type="ECO:0000256" key="1">
    <source>
        <dbReference type="SAM" id="Phobius"/>
    </source>
</evidence>
<keyword evidence="1" id="KW-1133">Transmembrane helix</keyword>
<feature type="non-terminal residue" evidence="2">
    <location>
        <position position="1"/>
    </location>
</feature>
<feature type="non-terminal residue" evidence="2">
    <location>
        <position position="95"/>
    </location>
</feature>
<feature type="transmembrane region" description="Helical" evidence="1">
    <location>
        <begin position="55"/>
        <end position="81"/>
    </location>
</feature>
<keyword evidence="1" id="KW-0812">Transmembrane</keyword>
<dbReference type="Proteomes" id="UP000708208">
    <property type="component" value="Unassembled WGS sequence"/>
</dbReference>
<protein>
    <submittedName>
        <fullName evidence="2">Uncharacterized protein</fullName>
    </submittedName>
</protein>
<comment type="caution">
    <text evidence="2">The sequence shown here is derived from an EMBL/GenBank/DDBJ whole genome shotgun (WGS) entry which is preliminary data.</text>
</comment>
<name>A0A8J2PG27_9HEXA</name>